<evidence type="ECO:0000313" key="2">
    <source>
        <dbReference type="EMBL" id="CAK9231522.1"/>
    </source>
</evidence>
<gene>
    <name evidence="2" type="ORF">CSSPTR1EN2_LOCUS20701</name>
</gene>
<dbReference type="PANTHER" id="PTHR33372">
    <property type="match status" value="1"/>
</dbReference>
<accession>A0ABP0UW32</accession>
<feature type="transmembrane region" description="Helical" evidence="1">
    <location>
        <begin position="254"/>
        <end position="271"/>
    </location>
</feature>
<evidence type="ECO:0000256" key="1">
    <source>
        <dbReference type="SAM" id="Phobius"/>
    </source>
</evidence>
<keyword evidence="1" id="KW-1133">Transmembrane helix</keyword>
<dbReference type="PANTHER" id="PTHR33372:SF10">
    <property type="entry name" value="OS03G0137300 PROTEIN"/>
    <property type="match status" value="1"/>
</dbReference>
<feature type="transmembrane region" description="Helical" evidence="1">
    <location>
        <begin position="310"/>
        <end position="334"/>
    </location>
</feature>
<organism evidence="2 3">
    <name type="scientific">Sphagnum troendelagicum</name>
    <dbReference type="NCBI Taxonomy" id="128251"/>
    <lineage>
        <taxon>Eukaryota</taxon>
        <taxon>Viridiplantae</taxon>
        <taxon>Streptophyta</taxon>
        <taxon>Embryophyta</taxon>
        <taxon>Bryophyta</taxon>
        <taxon>Sphagnophytina</taxon>
        <taxon>Sphagnopsida</taxon>
        <taxon>Sphagnales</taxon>
        <taxon>Sphagnaceae</taxon>
        <taxon>Sphagnum</taxon>
    </lineage>
</organism>
<keyword evidence="3" id="KW-1185">Reference proteome</keyword>
<keyword evidence="1" id="KW-0472">Membrane</keyword>
<keyword evidence="1" id="KW-0812">Transmembrane</keyword>
<name>A0ABP0UW32_9BRYO</name>
<evidence type="ECO:0008006" key="4">
    <source>
        <dbReference type="Google" id="ProtNLM"/>
    </source>
</evidence>
<proteinExistence type="predicted"/>
<sequence length="335" mass="35694">MAPLGCLQSQVLLSCCRPQVTLCQNSALYSACPTSSFLIHTTSSSTSSLLLTSSQGFLSSRWSSFLYSPVSGNNVQAQSAWKPSCRSRNSQQQRSLRLIAKANDSMADDSLPSEMSLENALKLLGVREGASFEEILAAKKIMVENCSEDQARITQVEAAYDMLLMQSLSLRRAGKVMDNTIRYADVKKAKSPVSGSGPEWLRTALKNTPVAFQIPSSSVIGTQTGVYLALGVWMFASGLASTPNESSLSAGADVPGIILAIGFGLSLYFLCKQNLKLGKATLITVAGLFVGAGLGGLVESWLQVDIVPVLGIGSPAVVVSEFVLFSLWASSLYLR</sequence>
<dbReference type="InterPro" id="IPR021788">
    <property type="entry name" value="CPP1-like"/>
</dbReference>
<reference evidence="2" key="1">
    <citation type="submission" date="2024-02" db="EMBL/GenBank/DDBJ databases">
        <authorList>
            <consortium name="ELIXIR-Norway"/>
            <consortium name="Elixir Norway"/>
        </authorList>
    </citation>
    <scope>NUCLEOTIDE SEQUENCE</scope>
</reference>
<feature type="transmembrane region" description="Helical" evidence="1">
    <location>
        <begin position="280"/>
        <end position="298"/>
    </location>
</feature>
<dbReference type="EMBL" id="OZ019899">
    <property type="protein sequence ID" value="CAK9231522.1"/>
    <property type="molecule type" value="Genomic_DNA"/>
</dbReference>
<evidence type="ECO:0000313" key="3">
    <source>
        <dbReference type="Proteomes" id="UP001497512"/>
    </source>
</evidence>
<protein>
    <recommendedName>
        <fullName evidence="4">Chaperone DnaJ-domain superfamily protein</fullName>
    </recommendedName>
</protein>
<dbReference type="Pfam" id="PF11833">
    <property type="entry name" value="CPP1-like"/>
    <property type="match status" value="1"/>
</dbReference>
<dbReference type="Proteomes" id="UP001497512">
    <property type="component" value="Chromosome 7"/>
</dbReference>